<evidence type="ECO:0000256" key="1">
    <source>
        <dbReference type="SAM" id="MobiDB-lite"/>
    </source>
</evidence>
<feature type="compositionally biased region" description="Basic residues" evidence="1">
    <location>
        <begin position="157"/>
        <end position="166"/>
    </location>
</feature>
<keyword evidence="3" id="KW-1185">Reference proteome</keyword>
<dbReference type="Proteomes" id="UP000673691">
    <property type="component" value="Unassembled WGS sequence"/>
</dbReference>
<proteinExistence type="predicted"/>
<evidence type="ECO:0000313" key="3">
    <source>
        <dbReference type="Proteomes" id="UP000673691"/>
    </source>
</evidence>
<name>A0A8H7ZUK3_9FUNG</name>
<protein>
    <submittedName>
        <fullName evidence="2">Uncharacterized protein</fullName>
    </submittedName>
</protein>
<gene>
    <name evidence="2" type="ORF">BJ554DRAFT_291</name>
</gene>
<feature type="compositionally biased region" description="Basic residues" evidence="1">
    <location>
        <begin position="21"/>
        <end position="31"/>
    </location>
</feature>
<feature type="compositionally biased region" description="Basic residues" evidence="1">
    <location>
        <begin position="88"/>
        <end position="98"/>
    </location>
</feature>
<organism evidence="2 3">
    <name type="scientific">Olpidium bornovanus</name>
    <dbReference type="NCBI Taxonomy" id="278681"/>
    <lineage>
        <taxon>Eukaryota</taxon>
        <taxon>Fungi</taxon>
        <taxon>Fungi incertae sedis</taxon>
        <taxon>Olpidiomycota</taxon>
        <taxon>Olpidiomycotina</taxon>
        <taxon>Olpidiomycetes</taxon>
        <taxon>Olpidiales</taxon>
        <taxon>Olpidiaceae</taxon>
        <taxon>Olpidium</taxon>
    </lineage>
</organism>
<feature type="region of interest" description="Disordered" evidence="1">
    <location>
        <begin position="136"/>
        <end position="175"/>
    </location>
</feature>
<feature type="region of interest" description="Disordered" evidence="1">
    <location>
        <begin position="1"/>
        <end position="123"/>
    </location>
</feature>
<dbReference type="EMBL" id="JAEFCI010007047">
    <property type="protein sequence ID" value="KAG5459318.1"/>
    <property type="molecule type" value="Genomic_DNA"/>
</dbReference>
<dbReference type="AlphaFoldDB" id="A0A8H7ZUK3"/>
<feature type="compositionally biased region" description="Low complexity" evidence="1">
    <location>
        <begin position="51"/>
        <end position="62"/>
    </location>
</feature>
<comment type="caution">
    <text evidence="2">The sequence shown here is derived from an EMBL/GenBank/DDBJ whole genome shotgun (WGS) entry which is preliminary data.</text>
</comment>
<sequence length="208" mass="21321">MSAPATAPAKPAQSAVALKVREKRRRRRKAAAARETRAELLGANDVDMGDDACAPAEAGDAADAPDVDVGEEPTPAAENPPDSGTAAGKRRQKRRKAKAGSTGDDVDMAVATRTEEGAASAGGEWTRVARAAKKLPEVEMSGTGQPLPETVMFGGKSRAKSTKRTAAHAGKATAVRAGDAMEVDRGAGAKPSFKPAKASAFMNVSPLC</sequence>
<reference evidence="2 3" key="1">
    <citation type="journal article" name="Sci. Rep.">
        <title>Genome-scale phylogenetic analyses confirm Olpidium as the closest living zoosporic fungus to the non-flagellated, terrestrial fungi.</title>
        <authorList>
            <person name="Chang Y."/>
            <person name="Rochon D."/>
            <person name="Sekimoto S."/>
            <person name="Wang Y."/>
            <person name="Chovatia M."/>
            <person name="Sandor L."/>
            <person name="Salamov A."/>
            <person name="Grigoriev I.V."/>
            <person name="Stajich J.E."/>
            <person name="Spatafora J.W."/>
        </authorList>
    </citation>
    <scope>NUCLEOTIDE SEQUENCE [LARGE SCALE GENOMIC DNA]</scope>
    <source>
        <strain evidence="2">S191</strain>
    </source>
</reference>
<evidence type="ECO:0000313" key="2">
    <source>
        <dbReference type="EMBL" id="KAG5459318.1"/>
    </source>
</evidence>
<accession>A0A8H7ZUK3</accession>